<feature type="binding site" evidence="6">
    <location>
        <begin position="286"/>
        <end position="288"/>
    </location>
    <ligand>
        <name>ATP</name>
        <dbReference type="ChEBI" id="CHEBI:30616"/>
    </ligand>
</feature>
<feature type="binding site" evidence="6">
    <location>
        <position position="14"/>
    </location>
    <ligand>
        <name>ATP</name>
        <dbReference type="ChEBI" id="CHEBI:30616"/>
    </ligand>
</feature>
<dbReference type="GO" id="GO:0005524">
    <property type="term" value="F:ATP binding"/>
    <property type="evidence" value="ECO:0007669"/>
    <property type="project" value="UniProtKB-KW"/>
</dbReference>
<dbReference type="SUPFAM" id="SSF53067">
    <property type="entry name" value="Actin-like ATPase domain"/>
    <property type="match status" value="2"/>
</dbReference>
<feature type="active site" description="Proton donor/acceptor" evidence="6">
    <location>
        <position position="151"/>
    </location>
</feature>
<evidence type="ECO:0000256" key="7">
    <source>
        <dbReference type="RuleBase" id="RU003835"/>
    </source>
</evidence>
<keyword evidence="2 6" id="KW-0808">Transferase</keyword>
<dbReference type="InterPro" id="IPR004372">
    <property type="entry name" value="Ac/propionate_kinase"/>
</dbReference>
<evidence type="ECO:0000313" key="8">
    <source>
        <dbReference type="EMBL" id="MBO8444664.1"/>
    </source>
</evidence>
<comment type="subcellular location">
    <subcellularLocation>
        <location evidence="6">Cytoplasm</location>
    </subcellularLocation>
</comment>
<dbReference type="AlphaFoldDB" id="A0A9D9EBG4"/>
<dbReference type="EC" id="2.7.2.1" evidence="6"/>
<dbReference type="PROSITE" id="PS01075">
    <property type="entry name" value="ACETATE_KINASE_1"/>
    <property type="match status" value="1"/>
</dbReference>
<feature type="binding site" evidence="6">
    <location>
        <position position="7"/>
    </location>
    <ligand>
        <name>Mg(2+)</name>
        <dbReference type="ChEBI" id="CHEBI:18420"/>
    </ligand>
</feature>
<evidence type="ECO:0000256" key="3">
    <source>
        <dbReference type="ARBA" id="ARBA00022741"/>
    </source>
</evidence>
<dbReference type="PIRSF" id="PIRSF000722">
    <property type="entry name" value="Acetate_prop_kin"/>
    <property type="match status" value="1"/>
</dbReference>
<dbReference type="PROSITE" id="PS01076">
    <property type="entry name" value="ACETATE_KINASE_2"/>
    <property type="match status" value="1"/>
</dbReference>
<reference evidence="8" key="2">
    <citation type="journal article" date="2021" name="PeerJ">
        <title>Extensive microbial diversity within the chicken gut microbiome revealed by metagenomics and culture.</title>
        <authorList>
            <person name="Gilroy R."/>
            <person name="Ravi A."/>
            <person name="Getino M."/>
            <person name="Pursley I."/>
            <person name="Horton D.L."/>
            <person name="Alikhan N.F."/>
            <person name="Baker D."/>
            <person name="Gharbi K."/>
            <person name="Hall N."/>
            <person name="Watson M."/>
            <person name="Adriaenssens E.M."/>
            <person name="Foster-Nyarko E."/>
            <person name="Jarju S."/>
            <person name="Secka A."/>
            <person name="Antonio M."/>
            <person name="Oren A."/>
            <person name="Chaudhuri R.R."/>
            <person name="La Ragione R."/>
            <person name="Hildebrand F."/>
            <person name="Pallen M.J."/>
        </authorList>
    </citation>
    <scope>NUCLEOTIDE SEQUENCE</scope>
    <source>
        <strain evidence="8">D5-748</strain>
    </source>
</reference>
<dbReference type="InterPro" id="IPR043129">
    <property type="entry name" value="ATPase_NBD"/>
</dbReference>
<dbReference type="Pfam" id="PF00871">
    <property type="entry name" value="Acetate_kinase"/>
    <property type="match status" value="1"/>
</dbReference>
<comment type="subunit">
    <text evidence="6">Homodimer.</text>
</comment>
<evidence type="ECO:0000256" key="2">
    <source>
        <dbReference type="ARBA" id="ARBA00022679"/>
    </source>
</evidence>
<organism evidence="8 9">
    <name type="scientific">Candidatus Cryptobacteroides merdavium</name>
    <dbReference type="NCBI Taxonomy" id="2840769"/>
    <lineage>
        <taxon>Bacteria</taxon>
        <taxon>Pseudomonadati</taxon>
        <taxon>Bacteroidota</taxon>
        <taxon>Bacteroidia</taxon>
        <taxon>Bacteroidales</taxon>
        <taxon>Candidatus Cryptobacteroides</taxon>
    </lineage>
</organism>
<feature type="binding site" evidence="6">
    <location>
        <begin position="334"/>
        <end position="338"/>
    </location>
    <ligand>
        <name>ATP</name>
        <dbReference type="ChEBI" id="CHEBI:30616"/>
    </ligand>
</feature>
<dbReference type="Gene3D" id="3.30.420.40">
    <property type="match status" value="2"/>
</dbReference>
<reference evidence="8" key="1">
    <citation type="submission" date="2020-10" db="EMBL/GenBank/DDBJ databases">
        <authorList>
            <person name="Gilroy R."/>
        </authorList>
    </citation>
    <scope>NUCLEOTIDE SEQUENCE</scope>
    <source>
        <strain evidence="8">D5-748</strain>
    </source>
</reference>
<dbReference type="HAMAP" id="MF_00020">
    <property type="entry name" value="Acetate_kinase"/>
    <property type="match status" value="1"/>
</dbReference>
<comment type="cofactor">
    <cofactor evidence="6">
        <name>Mg(2+)</name>
        <dbReference type="ChEBI" id="CHEBI:18420"/>
    </cofactor>
    <cofactor evidence="6">
        <name>Mn(2+)</name>
        <dbReference type="ChEBI" id="CHEBI:29035"/>
    </cofactor>
    <text evidence="6">Mg(2+). Can also accept Mn(2+).</text>
</comment>
<dbReference type="InterPro" id="IPR023865">
    <property type="entry name" value="Aliphatic_acid_kinase_CS"/>
</dbReference>
<dbReference type="PRINTS" id="PR00471">
    <property type="entry name" value="ACETATEKNASE"/>
</dbReference>
<evidence type="ECO:0000256" key="5">
    <source>
        <dbReference type="ARBA" id="ARBA00022840"/>
    </source>
</evidence>
<comment type="pathway">
    <text evidence="6">Metabolic intermediate biosynthesis; acetyl-CoA biosynthesis; acetyl-CoA from acetate: step 1/2.</text>
</comment>
<comment type="catalytic activity">
    <reaction evidence="6">
        <text>acetate + ATP = acetyl phosphate + ADP</text>
        <dbReference type="Rhea" id="RHEA:11352"/>
        <dbReference type="ChEBI" id="CHEBI:22191"/>
        <dbReference type="ChEBI" id="CHEBI:30089"/>
        <dbReference type="ChEBI" id="CHEBI:30616"/>
        <dbReference type="ChEBI" id="CHEBI:456216"/>
        <dbReference type="EC" id="2.7.2.1"/>
    </reaction>
</comment>
<dbReference type="GO" id="GO:0006083">
    <property type="term" value="P:acetate metabolic process"/>
    <property type="evidence" value="ECO:0007669"/>
    <property type="project" value="TreeGrafter"/>
</dbReference>
<dbReference type="InterPro" id="IPR000890">
    <property type="entry name" value="Aliphatic_acid_kin_short-chain"/>
</dbReference>
<proteinExistence type="inferred from homology"/>
<feature type="site" description="Transition state stabilizer" evidence="6">
    <location>
        <position position="244"/>
    </location>
</feature>
<gene>
    <name evidence="6" type="primary">ackA</name>
    <name evidence="8" type="ORF">IAC23_03080</name>
</gene>
<keyword evidence="6" id="KW-0479">Metal-binding</keyword>
<evidence type="ECO:0000256" key="1">
    <source>
        <dbReference type="ARBA" id="ARBA00008748"/>
    </source>
</evidence>
<dbReference type="Proteomes" id="UP000823619">
    <property type="component" value="Unassembled WGS sequence"/>
</dbReference>
<comment type="function">
    <text evidence="6">Catalyzes the formation of acetyl phosphate from acetate and ATP. Can also catalyze the reverse reaction.</text>
</comment>
<dbReference type="PANTHER" id="PTHR21060">
    <property type="entry name" value="ACETATE KINASE"/>
    <property type="match status" value="1"/>
</dbReference>
<dbReference type="NCBIfam" id="TIGR00016">
    <property type="entry name" value="ackA"/>
    <property type="match status" value="1"/>
</dbReference>
<feature type="site" description="Transition state stabilizer" evidence="6">
    <location>
        <position position="183"/>
    </location>
</feature>
<keyword evidence="5 6" id="KW-0067">ATP-binding</keyword>
<protein>
    <recommendedName>
        <fullName evidence="6">Acetate kinase</fullName>
        <ecNumber evidence="6">2.7.2.1</ecNumber>
    </recommendedName>
    <alternativeName>
        <fullName evidence="6">Acetokinase</fullName>
    </alternativeName>
</protein>
<dbReference type="GO" id="GO:0006085">
    <property type="term" value="P:acetyl-CoA biosynthetic process"/>
    <property type="evidence" value="ECO:0007669"/>
    <property type="project" value="UniProtKB-UniRule"/>
</dbReference>
<keyword evidence="6" id="KW-0963">Cytoplasm</keyword>
<dbReference type="GO" id="GO:0005737">
    <property type="term" value="C:cytoplasm"/>
    <property type="evidence" value="ECO:0007669"/>
    <property type="project" value="UniProtKB-SubCell"/>
</dbReference>
<feature type="binding site" evidence="6">
    <location>
        <position position="94"/>
    </location>
    <ligand>
        <name>substrate</name>
    </ligand>
</feature>
<feature type="binding site" evidence="6">
    <location>
        <position position="387"/>
    </location>
    <ligand>
        <name>Mg(2+)</name>
        <dbReference type="ChEBI" id="CHEBI:18420"/>
    </ligand>
</feature>
<keyword evidence="6" id="KW-0460">Magnesium</keyword>
<evidence type="ECO:0000256" key="6">
    <source>
        <dbReference type="HAMAP-Rule" id="MF_00020"/>
    </source>
</evidence>
<dbReference type="PANTHER" id="PTHR21060:SF15">
    <property type="entry name" value="ACETATE KINASE-RELATED"/>
    <property type="match status" value="1"/>
</dbReference>
<name>A0A9D9EBG4_9BACT</name>
<evidence type="ECO:0000313" key="9">
    <source>
        <dbReference type="Proteomes" id="UP000823619"/>
    </source>
</evidence>
<comment type="similarity">
    <text evidence="1 6 7">Belongs to the acetokinase family.</text>
</comment>
<comment type="caution">
    <text evidence="8">The sequence shown here is derived from an EMBL/GenBank/DDBJ whole genome shotgun (WGS) entry which is preliminary data.</text>
</comment>
<dbReference type="CDD" id="cd24010">
    <property type="entry name" value="ASKHA_NBD_AcK_PK"/>
    <property type="match status" value="1"/>
</dbReference>
<dbReference type="GO" id="GO:0008776">
    <property type="term" value="F:acetate kinase activity"/>
    <property type="evidence" value="ECO:0007669"/>
    <property type="project" value="UniProtKB-UniRule"/>
</dbReference>
<feature type="binding site" evidence="6">
    <location>
        <begin position="211"/>
        <end position="215"/>
    </location>
    <ligand>
        <name>ATP</name>
        <dbReference type="ChEBI" id="CHEBI:30616"/>
    </ligand>
</feature>
<dbReference type="EMBL" id="JADIMO010000035">
    <property type="protein sequence ID" value="MBO8444664.1"/>
    <property type="molecule type" value="Genomic_DNA"/>
</dbReference>
<accession>A0A9D9EBG4</accession>
<evidence type="ECO:0000256" key="4">
    <source>
        <dbReference type="ARBA" id="ARBA00022777"/>
    </source>
</evidence>
<dbReference type="GO" id="GO:0000287">
    <property type="term" value="F:magnesium ion binding"/>
    <property type="evidence" value="ECO:0007669"/>
    <property type="project" value="UniProtKB-UniRule"/>
</dbReference>
<keyword evidence="3 6" id="KW-0547">Nucleotide-binding</keyword>
<keyword evidence="4 6" id="KW-0418">Kinase</keyword>
<sequence length="410" mass="44723">MIILVLNCGSSSLKYQLLDMRGDSVYYLLAKGLVERIGMEAGCIKHRGSLDEQYVKEMPIADHTVAIKAVIEALLDKKYGVLEKLEDIEAVGHRVVHGGEEFVSSCLINDAVIAKIEACCDIAPLHNPANLLGIRAVSHVLPSVPQVAVFDTAFHQTMPAYAYMYSIPYEYYEKYRIRRYGFHGTSHRYVSEKGANFAGLQPDNCKVITCHLGNGSSIAAVVNGHSVDTSMGFTPLEGVTMGTRSGSVDPDVVTWLQEKENLSPAEMSKVLNKKSGFLGVSGISSDARDLDAAANAGDPRAKLALKKLTYEITKYIGAYAAAMNGVDLIVFTGGIGENNSRLRRRVCENLTFMGVKFDYEANVATGKDTIISMPDSKVKVAVITTDEELVIARDTMHIVKGEKAAEENWD</sequence>